<protein>
    <submittedName>
        <fullName evidence="4">Fibronectin type III domain-containing protein</fullName>
    </submittedName>
</protein>
<evidence type="ECO:0000259" key="3">
    <source>
        <dbReference type="PROSITE" id="PS50853"/>
    </source>
</evidence>
<dbReference type="PROSITE" id="PS50853">
    <property type="entry name" value="FN3"/>
    <property type="match status" value="6"/>
</dbReference>
<dbReference type="SUPFAM" id="SSF63825">
    <property type="entry name" value="YWTD domain"/>
    <property type="match status" value="1"/>
</dbReference>
<dbReference type="PANTHER" id="PTHR13817">
    <property type="entry name" value="TITIN"/>
    <property type="match status" value="1"/>
</dbReference>
<name>A0A927IIY3_9BACT</name>
<keyword evidence="2" id="KW-0732">Signal</keyword>
<dbReference type="InterPro" id="IPR011044">
    <property type="entry name" value="Quino_amine_DH_bsu"/>
</dbReference>
<gene>
    <name evidence="4" type="ORF">IEN85_15855</name>
</gene>
<feature type="domain" description="Fibronectin type-III" evidence="3">
    <location>
        <begin position="1169"/>
        <end position="1259"/>
    </location>
</feature>
<feature type="chain" id="PRO_5037550615" evidence="2">
    <location>
        <begin position="22"/>
        <end position="1705"/>
    </location>
</feature>
<proteinExistence type="predicted"/>
<dbReference type="InterPro" id="IPR013783">
    <property type="entry name" value="Ig-like_fold"/>
</dbReference>
<feature type="domain" description="Fibronectin type-III" evidence="3">
    <location>
        <begin position="600"/>
        <end position="689"/>
    </location>
</feature>
<sequence>MKARSFFRSLLLLLCPTFLIAAGPNSQNSQRIADSVYFLQSADDQISRYDLTSQSWLDPIAIGESASCFVVVDDFLFVAYGKILYRYQLDGSDETHVGNFLHPIISLHADGDLLFVNHSSGSYAYFDSYDQNTLGRLDTFTNYQAFAASTVVEPSLNQLYHARSSNSRYTINYDDNGTFVGSLQGNTAYNTTTGDYFLRWPERSRILGQSGWIYDSSSFLPIGQIAAVDSIAFIEGELPMIVSGDELITYSKGLQETGRLTLDAANGNLFLHGETAFIFYPNVLSGTGFTLQRIPFADLAIDDPSEPIDPSKLAFEPDEVFATSNGKLFLSHHDLSTLFSWDIATQSWDSTIELEGLPVAIRYAPDTELIYIAYSNGKIFKIDPTDPTYKESLIVDTESQINSLVAAGSFVFTSISNIEWSGIKIYDLDGNVTGYIQHRYDTFDAVWANGRVVSNRGNSSYLHDFVVQESGNTGTYGSKSFNDISVSGPLFPHPDQQLVLTSSGILYDALEKEAAGVLPESVVGATWIEGQLYTLHNGSIKTWSLPTYAEGSSISFQNRAYAISNSPEGDLVLVTLAGNGKPRIIVLDTSYNIIALESIPDPKLSFGQMNAGALSVEWTASAGAESYLIERSEASDGPWEQIAALDFDAGSFADVDIAVGETYYYRVKAINDSIESNYSNVIAVDTSREPLPIEAGDPSQISRYARSAVLDKNNILYLSIDDRKGIYRYDVEKQTWLETIATLTEPNRLTYSEARHSLFFRGYDGDLMEVNLNGSPLIPVLFVKFDNYNYGDVQLATEDFVLVTYSSQHFIYDPLGNLMSSAYLGEIDYNALVVWNEEQRTYSWSESYRVYEVEVGPGWTLESSYVPIENNDRFVASNDDHTLFLSQSGNIYSRSNYAELYSIEDYLEDGLWLGDQLITLAGSSLQKRDASTFEVTDSLPILEDRRILLSTSDGRIVLVQGDYYGSPEISVLDADFEIAAPDTIAAPPAFLIQDSYSYRTVLKWSDVGGETGYILERRTGSGPWDTIAELEMNTTSYHDEDISSDYSYSYRLRGINGDTPSTYSDTLSLRSAPPTAATDLEATSTGAYTHRLQWEPSENVLFYQIQYALNGDDYWNNYNTDGKLTAPEFTVTIQSNQIYRFRIKSVGSYGQEALSEPIVLFEDLIKPTPPSSLNASPLDYRTVALEWYGSQRATSYQLERKEPDGDNEWSVLATLATSPRYFVDSSAEAETRYQYRIIAINPEGSSVAKLSSIVTTEKRYPPEKPFLSAGLHSDDSVLLNWSNISTDVSYHILRRLAGEEDWTELDIDDPDSQTYIDSELESGQTYVYSATASNPAGDSPYADPVIVKIVPQEAVFQDDFTDGLDPSRYAHVYGSTVASQESGIGTYLALNSSRMSIVTLPLDLSDGGNVSFDLKFDGASVNLAANLLSVELRVGNSNLKIARIIATPQLAGQWVRYSVSIPFGTSDDETSVIFYHSESPVYANRFLFDNIVITQSEPPVPLSPLTVAAKSAPDGGVSVFWTPSKHATAYRIEHSVNGGETWLETGLPVSGVTYYHDPSPYNEDSLYRVSAINSAGASEPTLSNAATSDDELAEAVQLGVEKVLADPDTYQLYSATELEQSRLQGQFDVRQNPSGFGLYQQEFISNLYFKLTSGPIQMKGDLMSFGWILYRSTNLVDWTEHPFSIEFENDEENEAEFIKIRPDTE</sequence>
<feature type="domain" description="Fibronectin type-III" evidence="3">
    <location>
        <begin position="1261"/>
        <end position="1353"/>
    </location>
</feature>
<organism evidence="4 5">
    <name type="scientific">Pelagicoccus enzymogenes</name>
    <dbReference type="NCBI Taxonomy" id="2773457"/>
    <lineage>
        <taxon>Bacteria</taxon>
        <taxon>Pseudomonadati</taxon>
        <taxon>Verrucomicrobiota</taxon>
        <taxon>Opitutia</taxon>
        <taxon>Puniceicoccales</taxon>
        <taxon>Pelagicoccaceae</taxon>
        <taxon>Pelagicoccus</taxon>
    </lineage>
</organism>
<keyword evidence="5" id="KW-1185">Reference proteome</keyword>
<dbReference type="SUPFAM" id="SSF50969">
    <property type="entry name" value="YVTN repeat-like/Quinoprotein amine dehydrogenase"/>
    <property type="match status" value="1"/>
</dbReference>
<comment type="caution">
    <text evidence="4">The sequence shown here is derived from an EMBL/GenBank/DDBJ whole genome shotgun (WGS) entry which is preliminary data.</text>
</comment>
<dbReference type="CDD" id="cd00063">
    <property type="entry name" value="FN3"/>
    <property type="match status" value="6"/>
</dbReference>
<feature type="signal peptide" evidence="2">
    <location>
        <begin position="1"/>
        <end position="21"/>
    </location>
</feature>
<dbReference type="SUPFAM" id="SSF49265">
    <property type="entry name" value="Fibronectin type III"/>
    <property type="match status" value="4"/>
</dbReference>
<evidence type="ECO:0000256" key="2">
    <source>
        <dbReference type="SAM" id="SignalP"/>
    </source>
</evidence>
<dbReference type="SUPFAM" id="SSF82171">
    <property type="entry name" value="DPP6 N-terminal domain-like"/>
    <property type="match status" value="1"/>
</dbReference>
<dbReference type="Gene3D" id="2.60.40.10">
    <property type="entry name" value="Immunoglobulins"/>
    <property type="match status" value="6"/>
</dbReference>
<dbReference type="EMBL" id="JACYFG010000038">
    <property type="protein sequence ID" value="MBD5780975.1"/>
    <property type="molecule type" value="Genomic_DNA"/>
</dbReference>
<accession>A0A927IIY3</accession>
<feature type="domain" description="Fibronectin type-III" evidence="3">
    <location>
        <begin position="1076"/>
        <end position="1168"/>
    </location>
</feature>
<evidence type="ECO:0000313" key="4">
    <source>
        <dbReference type="EMBL" id="MBD5780975.1"/>
    </source>
</evidence>
<feature type="domain" description="Fibronectin type-III" evidence="3">
    <location>
        <begin position="1501"/>
        <end position="1591"/>
    </location>
</feature>
<dbReference type="PANTHER" id="PTHR13817:SF166">
    <property type="entry name" value="NEURONAL IGCAM-RELATED"/>
    <property type="match status" value="1"/>
</dbReference>
<feature type="domain" description="Fibronectin type-III" evidence="3">
    <location>
        <begin position="986"/>
        <end position="1074"/>
    </location>
</feature>
<dbReference type="Gene3D" id="2.60.120.260">
    <property type="entry name" value="Galactose-binding domain-like"/>
    <property type="match status" value="1"/>
</dbReference>
<reference evidence="4" key="1">
    <citation type="submission" date="2020-09" db="EMBL/GenBank/DDBJ databases">
        <title>Pelagicoccus enzymogenes sp. nov. with an EPS production, isolated from marine sediment.</title>
        <authorList>
            <person name="Feng X."/>
        </authorList>
    </citation>
    <scope>NUCLEOTIDE SEQUENCE</scope>
    <source>
        <strain evidence="4">NFK12</strain>
    </source>
</reference>
<dbReference type="RefSeq" id="WP_191618080.1">
    <property type="nucleotide sequence ID" value="NZ_JACYFG010000038.1"/>
</dbReference>
<dbReference type="InterPro" id="IPR036116">
    <property type="entry name" value="FN3_sf"/>
</dbReference>
<dbReference type="Proteomes" id="UP000622317">
    <property type="component" value="Unassembled WGS sequence"/>
</dbReference>
<keyword evidence="1" id="KW-0677">Repeat</keyword>
<evidence type="ECO:0000313" key="5">
    <source>
        <dbReference type="Proteomes" id="UP000622317"/>
    </source>
</evidence>
<dbReference type="SMART" id="SM00060">
    <property type="entry name" value="FN3"/>
    <property type="match status" value="6"/>
</dbReference>
<dbReference type="InterPro" id="IPR050964">
    <property type="entry name" value="Striated_Muscle_Regulatory"/>
</dbReference>
<dbReference type="InterPro" id="IPR003961">
    <property type="entry name" value="FN3_dom"/>
</dbReference>
<evidence type="ECO:0000256" key="1">
    <source>
        <dbReference type="ARBA" id="ARBA00022737"/>
    </source>
</evidence>